<dbReference type="InterPro" id="IPR011913">
    <property type="entry name" value="RfaE_dom_I"/>
</dbReference>
<dbReference type="GO" id="GO:0016773">
    <property type="term" value="F:phosphotransferase activity, alcohol group as acceptor"/>
    <property type="evidence" value="ECO:0007669"/>
    <property type="project" value="InterPro"/>
</dbReference>
<sequence>MIGKERAKKIIKEFEDKAVLVVGDLILDRYLWGEVERISPEAPVPVVEVKKETFNPGGASNVAWNISSLGAKTYMAGVIGTDQNGEILESLLIGKDIIPINIKDQKRPTTEKTRIIAVSQQLLRIDRESKEKLSEETTDKLINQIKSITDKIDAVIVSDYGKGVITPKLMEYLKSTGKPVFVDPKPSNFSLYTGITTMTPNRKEAYECVKADKGISVEQVGRMIMEKLSIDTLLITLGSEGMALFNKNEVKKIPARARKVYDVTGAGDTVISVLTLAKISGASWEEAASLANYAAGYVVGEIGTAALDRETLLNIIP</sequence>
<dbReference type="AlphaFoldDB" id="A0A285NEL0"/>
<dbReference type="Gene3D" id="3.40.1190.20">
    <property type="match status" value="1"/>
</dbReference>
<dbReference type="FunFam" id="3.40.1190.20:FF:000002">
    <property type="entry name" value="Bifunctional protein HldE"/>
    <property type="match status" value="1"/>
</dbReference>
<protein>
    <submittedName>
        <fullName evidence="4">RfaE bifunctional protein, domain I</fullName>
    </submittedName>
</protein>
<dbReference type="Pfam" id="PF00294">
    <property type="entry name" value="PfkB"/>
    <property type="match status" value="1"/>
</dbReference>
<organism evidence="4 5">
    <name type="scientific">Persephonella hydrogeniphila</name>
    <dbReference type="NCBI Taxonomy" id="198703"/>
    <lineage>
        <taxon>Bacteria</taxon>
        <taxon>Pseudomonadati</taxon>
        <taxon>Aquificota</taxon>
        <taxon>Aquificia</taxon>
        <taxon>Aquificales</taxon>
        <taxon>Hydrogenothermaceae</taxon>
        <taxon>Persephonella</taxon>
    </lineage>
</organism>
<dbReference type="EMBL" id="OBEI01000003">
    <property type="protein sequence ID" value="SNZ07942.1"/>
    <property type="molecule type" value="Genomic_DNA"/>
</dbReference>
<evidence type="ECO:0000256" key="1">
    <source>
        <dbReference type="ARBA" id="ARBA00022679"/>
    </source>
</evidence>
<gene>
    <name evidence="4" type="ORF">SAMN06265182_1102</name>
</gene>
<dbReference type="PANTHER" id="PTHR46969">
    <property type="entry name" value="BIFUNCTIONAL PROTEIN HLDE"/>
    <property type="match status" value="1"/>
</dbReference>
<evidence type="ECO:0000256" key="2">
    <source>
        <dbReference type="ARBA" id="ARBA00022777"/>
    </source>
</evidence>
<dbReference type="SUPFAM" id="SSF53613">
    <property type="entry name" value="Ribokinase-like"/>
    <property type="match status" value="1"/>
</dbReference>
<evidence type="ECO:0000259" key="3">
    <source>
        <dbReference type="Pfam" id="PF00294"/>
    </source>
</evidence>
<accession>A0A285NEL0</accession>
<dbReference type="PANTHER" id="PTHR46969:SF1">
    <property type="entry name" value="BIFUNCTIONAL PROTEIN HLDE"/>
    <property type="match status" value="1"/>
</dbReference>
<dbReference type="OrthoDB" id="9802794at2"/>
<dbReference type="PROSITE" id="PS00583">
    <property type="entry name" value="PFKB_KINASES_1"/>
    <property type="match status" value="1"/>
</dbReference>
<keyword evidence="5" id="KW-1185">Reference proteome</keyword>
<dbReference type="GO" id="GO:0005829">
    <property type="term" value="C:cytosol"/>
    <property type="evidence" value="ECO:0007669"/>
    <property type="project" value="TreeGrafter"/>
</dbReference>
<reference evidence="5" key="1">
    <citation type="submission" date="2017-09" db="EMBL/GenBank/DDBJ databases">
        <authorList>
            <person name="Varghese N."/>
            <person name="Submissions S."/>
        </authorList>
    </citation>
    <scope>NUCLEOTIDE SEQUENCE [LARGE SCALE GENOMIC DNA]</scope>
    <source>
        <strain evidence="5">DSM 15103</strain>
    </source>
</reference>
<dbReference type="Proteomes" id="UP000219036">
    <property type="component" value="Unassembled WGS sequence"/>
</dbReference>
<dbReference type="InterPro" id="IPR011611">
    <property type="entry name" value="PfkB_dom"/>
</dbReference>
<dbReference type="InterPro" id="IPR002173">
    <property type="entry name" value="Carboh/pur_kinase_PfkB_CS"/>
</dbReference>
<dbReference type="NCBIfam" id="TIGR02198">
    <property type="entry name" value="rfaE_dom_I"/>
    <property type="match status" value="1"/>
</dbReference>
<keyword evidence="2" id="KW-0418">Kinase</keyword>
<dbReference type="RefSeq" id="WP_097000273.1">
    <property type="nucleotide sequence ID" value="NZ_OBEI01000003.1"/>
</dbReference>
<keyword evidence="1" id="KW-0808">Transferase</keyword>
<evidence type="ECO:0000313" key="5">
    <source>
        <dbReference type="Proteomes" id="UP000219036"/>
    </source>
</evidence>
<dbReference type="CDD" id="cd01172">
    <property type="entry name" value="RfaE_like"/>
    <property type="match status" value="1"/>
</dbReference>
<dbReference type="GO" id="GO:0033786">
    <property type="term" value="F:heptose-1-phosphate adenylyltransferase activity"/>
    <property type="evidence" value="ECO:0007669"/>
    <property type="project" value="TreeGrafter"/>
</dbReference>
<proteinExistence type="predicted"/>
<dbReference type="InterPro" id="IPR029056">
    <property type="entry name" value="Ribokinase-like"/>
</dbReference>
<name>A0A285NEL0_9AQUI</name>
<evidence type="ECO:0000313" key="4">
    <source>
        <dbReference type="EMBL" id="SNZ07942.1"/>
    </source>
</evidence>
<dbReference type="GO" id="GO:0033785">
    <property type="term" value="F:heptose 7-phosphate kinase activity"/>
    <property type="evidence" value="ECO:0007669"/>
    <property type="project" value="TreeGrafter"/>
</dbReference>
<feature type="domain" description="Carbohydrate kinase PfkB" evidence="3">
    <location>
        <begin position="18"/>
        <end position="306"/>
    </location>
</feature>